<protein>
    <submittedName>
        <fullName evidence="1">Uncharacterized protein</fullName>
    </submittedName>
</protein>
<gene>
    <name evidence="1" type="ORF">TKK_016342</name>
</gene>
<comment type="caution">
    <text evidence="1">The sequence shown here is derived from an EMBL/GenBank/DDBJ whole genome shotgun (WGS) entry which is preliminary data.</text>
</comment>
<accession>A0ABD2W7M9</accession>
<dbReference type="Proteomes" id="UP001627154">
    <property type="component" value="Unassembled WGS sequence"/>
</dbReference>
<organism evidence="1 2">
    <name type="scientific">Trichogramma kaykai</name>
    <dbReference type="NCBI Taxonomy" id="54128"/>
    <lineage>
        <taxon>Eukaryota</taxon>
        <taxon>Metazoa</taxon>
        <taxon>Ecdysozoa</taxon>
        <taxon>Arthropoda</taxon>
        <taxon>Hexapoda</taxon>
        <taxon>Insecta</taxon>
        <taxon>Pterygota</taxon>
        <taxon>Neoptera</taxon>
        <taxon>Endopterygota</taxon>
        <taxon>Hymenoptera</taxon>
        <taxon>Apocrita</taxon>
        <taxon>Proctotrupomorpha</taxon>
        <taxon>Chalcidoidea</taxon>
        <taxon>Trichogrammatidae</taxon>
        <taxon>Trichogramma</taxon>
    </lineage>
</organism>
<sequence length="71" mass="8514">MKQHKLVQSSVNEASINRIRTCLGNETKISHYIRFLYLCENNRISRTLHQLHRKIQLRFKLYSHDASTIFI</sequence>
<name>A0ABD2W7M9_9HYME</name>
<evidence type="ECO:0000313" key="1">
    <source>
        <dbReference type="EMBL" id="KAL3388631.1"/>
    </source>
</evidence>
<reference evidence="1 2" key="1">
    <citation type="journal article" date="2024" name="bioRxiv">
        <title>A reference genome for Trichogramma kaykai: A tiny desert-dwelling parasitoid wasp with competing sex-ratio distorters.</title>
        <authorList>
            <person name="Culotta J."/>
            <person name="Lindsey A.R."/>
        </authorList>
    </citation>
    <scope>NUCLEOTIDE SEQUENCE [LARGE SCALE GENOMIC DNA]</scope>
    <source>
        <strain evidence="1 2">KSX58</strain>
    </source>
</reference>
<dbReference type="AlphaFoldDB" id="A0ABD2W7M9"/>
<keyword evidence="2" id="KW-1185">Reference proteome</keyword>
<dbReference type="EMBL" id="JBJJXI010000129">
    <property type="protein sequence ID" value="KAL3388631.1"/>
    <property type="molecule type" value="Genomic_DNA"/>
</dbReference>
<evidence type="ECO:0000313" key="2">
    <source>
        <dbReference type="Proteomes" id="UP001627154"/>
    </source>
</evidence>
<proteinExistence type="predicted"/>